<dbReference type="InterPro" id="IPR035924">
    <property type="entry name" value="FlaG-like_sf"/>
</dbReference>
<evidence type="ECO:0000313" key="2">
    <source>
        <dbReference type="EMBL" id="MBR7798934.1"/>
    </source>
</evidence>
<protein>
    <submittedName>
        <fullName evidence="2">Flagellar protein FlaG</fullName>
    </submittedName>
</protein>
<feature type="region of interest" description="Disordered" evidence="1">
    <location>
        <begin position="1"/>
        <end position="27"/>
    </location>
</feature>
<keyword evidence="3" id="KW-1185">Reference proteome</keyword>
<name>A0A941IBD4_9BURK</name>
<keyword evidence="2" id="KW-0969">Cilium</keyword>
<dbReference type="SUPFAM" id="SSF160214">
    <property type="entry name" value="FlaG-like"/>
    <property type="match status" value="1"/>
</dbReference>
<feature type="compositionally biased region" description="Polar residues" evidence="1">
    <location>
        <begin position="10"/>
        <end position="20"/>
    </location>
</feature>
<keyword evidence="2" id="KW-0966">Cell projection</keyword>
<dbReference type="AlphaFoldDB" id="A0A941IBD4"/>
<dbReference type="Gene3D" id="3.30.160.170">
    <property type="entry name" value="FlaG-like"/>
    <property type="match status" value="1"/>
</dbReference>
<dbReference type="EMBL" id="JAGSPJ010000001">
    <property type="protein sequence ID" value="MBR7798934.1"/>
    <property type="molecule type" value="Genomic_DNA"/>
</dbReference>
<evidence type="ECO:0000256" key="1">
    <source>
        <dbReference type="SAM" id="MobiDB-lite"/>
    </source>
</evidence>
<sequence length="123" mass="13103">MEIGQVGKSVASTTTVSKRTTAPPVNVTANSAMPQREIVAAVKDLEQGVNAVQVSEAVKSINKSLKDNAQGIEFSVDDDNGQVIVKVIDQNTKELIRQMPSEEALKIAKAMDQAIGLLIKQTA</sequence>
<gene>
    <name evidence="2" type="ORF">KDM90_02890</name>
</gene>
<proteinExistence type="predicted"/>
<keyword evidence="2" id="KW-0282">Flagellum</keyword>
<organism evidence="2 3">
    <name type="scientific">Undibacterium fentianense</name>
    <dbReference type="NCBI Taxonomy" id="2828728"/>
    <lineage>
        <taxon>Bacteria</taxon>
        <taxon>Pseudomonadati</taxon>
        <taxon>Pseudomonadota</taxon>
        <taxon>Betaproteobacteria</taxon>
        <taxon>Burkholderiales</taxon>
        <taxon>Oxalobacteraceae</taxon>
        <taxon>Undibacterium</taxon>
    </lineage>
</organism>
<reference evidence="2" key="1">
    <citation type="submission" date="2021-04" db="EMBL/GenBank/DDBJ databases">
        <title>novel species isolated from subtropical streams in China.</title>
        <authorList>
            <person name="Lu H."/>
        </authorList>
    </citation>
    <scope>NUCLEOTIDE SEQUENCE</scope>
    <source>
        <strain evidence="2">FT137W</strain>
    </source>
</reference>
<dbReference type="Proteomes" id="UP000678545">
    <property type="component" value="Unassembled WGS sequence"/>
</dbReference>
<dbReference type="RefSeq" id="WP_212674051.1">
    <property type="nucleotide sequence ID" value="NZ_JAGSPJ010000001.1"/>
</dbReference>
<accession>A0A941IBD4</accession>
<dbReference type="PANTHER" id="PTHR37166">
    <property type="entry name" value="PROTEIN FLAG"/>
    <property type="match status" value="1"/>
</dbReference>
<dbReference type="PANTHER" id="PTHR37166:SF1">
    <property type="entry name" value="PROTEIN FLAG"/>
    <property type="match status" value="1"/>
</dbReference>
<evidence type="ECO:0000313" key="3">
    <source>
        <dbReference type="Proteomes" id="UP000678545"/>
    </source>
</evidence>
<dbReference type="Pfam" id="PF03646">
    <property type="entry name" value="FlaG"/>
    <property type="match status" value="1"/>
</dbReference>
<dbReference type="InterPro" id="IPR005186">
    <property type="entry name" value="FlaG"/>
</dbReference>
<comment type="caution">
    <text evidence="2">The sequence shown here is derived from an EMBL/GenBank/DDBJ whole genome shotgun (WGS) entry which is preliminary data.</text>
</comment>